<dbReference type="Gene3D" id="3.30.530.20">
    <property type="match status" value="1"/>
</dbReference>
<dbReference type="AlphaFoldDB" id="A0A841TRP8"/>
<gene>
    <name evidence="1" type="ORF">H7B90_06110</name>
</gene>
<evidence type="ECO:0000313" key="1">
    <source>
        <dbReference type="EMBL" id="MBB6690976.1"/>
    </source>
</evidence>
<name>A0A841TRP8_9BACL</name>
<sequence length="134" mass="15577">MAGRIQWKIVTMKIDRRSEDVYEYVMNPENFAEWATSFCRSVRRSEDGEWRLETTEGEMTLRFAERNPYGIMDHYVRKGTGPERLNPARVVPDGTGSKVIFTVFLAEDAADREFAMVFRNVESDLRTLKSVLET</sequence>
<organism evidence="1 2">
    <name type="scientific">Cohnella xylanilytica</name>
    <dbReference type="NCBI Taxonomy" id="557555"/>
    <lineage>
        <taxon>Bacteria</taxon>
        <taxon>Bacillati</taxon>
        <taxon>Bacillota</taxon>
        <taxon>Bacilli</taxon>
        <taxon>Bacillales</taxon>
        <taxon>Paenibacillaceae</taxon>
        <taxon>Cohnella</taxon>
    </lineage>
</organism>
<dbReference type="Pfam" id="PF10604">
    <property type="entry name" value="Polyketide_cyc2"/>
    <property type="match status" value="1"/>
</dbReference>
<protein>
    <submittedName>
        <fullName evidence="1">SRPBCC family protein</fullName>
    </submittedName>
</protein>
<dbReference type="RefSeq" id="WP_185134962.1">
    <property type="nucleotide sequence ID" value="NZ_JACJVR010000019.1"/>
</dbReference>
<accession>A0A841TRP8</accession>
<dbReference type="InterPro" id="IPR019587">
    <property type="entry name" value="Polyketide_cyclase/dehydratase"/>
</dbReference>
<reference evidence="1 2" key="1">
    <citation type="submission" date="2020-08" db="EMBL/GenBank/DDBJ databases">
        <title>Cohnella phylogeny.</title>
        <authorList>
            <person name="Dunlap C."/>
        </authorList>
    </citation>
    <scope>NUCLEOTIDE SEQUENCE [LARGE SCALE GENOMIC DNA]</scope>
    <source>
        <strain evidence="1 2">DSM 25239</strain>
    </source>
</reference>
<dbReference type="SUPFAM" id="SSF55961">
    <property type="entry name" value="Bet v1-like"/>
    <property type="match status" value="1"/>
</dbReference>
<evidence type="ECO:0000313" key="2">
    <source>
        <dbReference type="Proteomes" id="UP000553776"/>
    </source>
</evidence>
<dbReference type="Proteomes" id="UP000553776">
    <property type="component" value="Unassembled WGS sequence"/>
</dbReference>
<keyword evidence="2" id="KW-1185">Reference proteome</keyword>
<dbReference type="EMBL" id="JACJVR010000019">
    <property type="protein sequence ID" value="MBB6690976.1"/>
    <property type="molecule type" value="Genomic_DNA"/>
</dbReference>
<proteinExistence type="predicted"/>
<dbReference type="InterPro" id="IPR023393">
    <property type="entry name" value="START-like_dom_sf"/>
</dbReference>
<comment type="caution">
    <text evidence="1">The sequence shown here is derived from an EMBL/GenBank/DDBJ whole genome shotgun (WGS) entry which is preliminary data.</text>
</comment>